<reference evidence="2" key="1">
    <citation type="submission" date="2020-10" db="EMBL/GenBank/DDBJ databases">
        <title>Chromosome-scale genome assembly of the Allis shad, Alosa alosa.</title>
        <authorList>
            <person name="Margot Z."/>
            <person name="Christophe K."/>
            <person name="Cabau C."/>
            <person name="Louis A."/>
            <person name="Berthelot C."/>
            <person name="Parey E."/>
            <person name="Roest Crollius H."/>
            <person name="Montfort J."/>
            <person name="Robinson-Rechavi M."/>
            <person name="Bucao C."/>
            <person name="Bouchez O."/>
            <person name="Gislard M."/>
            <person name="Lluch J."/>
            <person name="Milhes M."/>
            <person name="Lampietro C."/>
            <person name="Lopez Roques C."/>
            <person name="Donnadieu C."/>
            <person name="Braasch I."/>
            <person name="Desvignes T."/>
            <person name="Postlethwait J."/>
            <person name="Bobe J."/>
            <person name="Guiguen Y."/>
        </authorList>
    </citation>
    <scope>NUCLEOTIDE SEQUENCE</scope>
    <source>
        <strain evidence="2">M-15738</strain>
        <tissue evidence="2">Blood</tissue>
    </source>
</reference>
<comment type="caution">
    <text evidence="2">The sequence shown here is derived from an EMBL/GenBank/DDBJ whole genome shotgun (WGS) entry which is preliminary data.</text>
</comment>
<accession>A0AAV6GV75</accession>
<sequence length="109" mass="11709">GEAARLRNVRTRFPQEGGRGAASANAPGRARVPLLALRQGVRHGESSRRPRTHAQRGVGPTPLLSCCDKVFVTATRCSSRQIISTSANTNGSRSCSYSLQQIVLLLLII</sequence>
<gene>
    <name evidence="2" type="ORF">AALO_G00090720</name>
</gene>
<name>A0AAV6GV75_9TELE</name>
<proteinExistence type="predicted"/>
<evidence type="ECO:0000256" key="1">
    <source>
        <dbReference type="SAM" id="MobiDB-lite"/>
    </source>
</evidence>
<dbReference type="Proteomes" id="UP000823561">
    <property type="component" value="Chromosome 7"/>
</dbReference>
<protein>
    <submittedName>
        <fullName evidence="2">Uncharacterized protein</fullName>
    </submittedName>
</protein>
<feature type="region of interest" description="Disordered" evidence="1">
    <location>
        <begin position="1"/>
        <end position="27"/>
    </location>
</feature>
<evidence type="ECO:0000313" key="2">
    <source>
        <dbReference type="EMBL" id="KAG5277726.1"/>
    </source>
</evidence>
<organism evidence="2 3">
    <name type="scientific">Alosa alosa</name>
    <name type="common">allis shad</name>
    <dbReference type="NCBI Taxonomy" id="278164"/>
    <lineage>
        <taxon>Eukaryota</taxon>
        <taxon>Metazoa</taxon>
        <taxon>Chordata</taxon>
        <taxon>Craniata</taxon>
        <taxon>Vertebrata</taxon>
        <taxon>Euteleostomi</taxon>
        <taxon>Actinopterygii</taxon>
        <taxon>Neopterygii</taxon>
        <taxon>Teleostei</taxon>
        <taxon>Clupei</taxon>
        <taxon>Clupeiformes</taxon>
        <taxon>Clupeoidei</taxon>
        <taxon>Clupeidae</taxon>
        <taxon>Alosa</taxon>
    </lineage>
</organism>
<keyword evidence="3" id="KW-1185">Reference proteome</keyword>
<evidence type="ECO:0000313" key="3">
    <source>
        <dbReference type="Proteomes" id="UP000823561"/>
    </source>
</evidence>
<dbReference type="AlphaFoldDB" id="A0AAV6GV75"/>
<feature type="non-terminal residue" evidence="2">
    <location>
        <position position="1"/>
    </location>
</feature>
<dbReference type="EMBL" id="JADWDJ010000007">
    <property type="protein sequence ID" value="KAG5277726.1"/>
    <property type="molecule type" value="Genomic_DNA"/>
</dbReference>